<reference evidence="1 2" key="1">
    <citation type="submission" date="2020-04" db="EMBL/GenBank/DDBJ databases">
        <title>Molecular characterization of pseudomonads from Agaricus bisporus reveal novel blotch 2 pathogens in Western Europe.</title>
        <authorList>
            <person name="Taparia T."/>
            <person name="Krijger M."/>
            <person name="Haynes E."/>
            <person name="Elpinstone J.G."/>
            <person name="Noble R."/>
            <person name="Van Der Wolf J."/>
        </authorList>
    </citation>
    <scope>NUCLEOTIDE SEQUENCE [LARGE SCALE GENOMIC DNA]</scope>
    <source>
        <strain evidence="1 2">P7774</strain>
    </source>
</reference>
<comment type="caution">
    <text evidence="1">The sequence shown here is derived from an EMBL/GenBank/DDBJ whole genome shotgun (WGS) entry which is preliminary data.</text>
</comment>
<dbReference type="Proteomes" id="UP000572863">
    <property type="component" value="Unassembled WGS sequence"/>
</dbReference>
<proteinExistence type="predicted"/>
<dbReference type="RefSeq" id="WP_177004790.1">
    <property type="nucleotide sequence ID" value="NZ_JACAPG010000021.1"/>
</dbReference>
<gene>
    <name evidence="1" type="ORF">HX871_13270</name>
</gene>
<sequence>MDPISLAAGAVPMVSGLLDKGMDLIKGGMDLAGKLLDKFPDAAQKPGDTGVQSQAQITYD</sequence>
<keyword evidence="2" id="KW-1185">Reference proteome</keyword>
<evidence type="ECO:0000313" key="1">
    <source>
        <dbReference type="EMBL" id="NWD95393.1"/>
    </source>
</evidence>
<name>A0ABX2QUE3_9PSED</name>
<evidence type="ECO:0000313" key="2">
    <source>
        <dbReference type="Proteomes" id="UP000572863"/>
    </source>
</evidence>
<organism evidence="1 2">
    <name type="scientific">Pseudomonas reactans</name>
    <dbReference type="NCBI Taxonomy" id="117680"/>
    <lineage>
        <taxon>Bacteria</taxon>
        <taxon>Pseudomonadati</taxon>
        <taxon>Pseudomonadota</taxon>
        <taxon>Gammaproteobacteria</taxon>
        <taxon>Pseudomonadales</taxon>
        <taxon>Pseudomonadaceae</taxon>
        <taxon>Pseudomonas</taxon>
    </lineage>
</organism>
<protein>
    <submittedName>
        <fullName evidence="1">Uncharacterized protein</fullName>
    </submittedName>
</protein>
<accession>A0ABX2QUE3</accession>
<dbReference type="EMBL" id="JACARY010000022">
    <property type="protein sequence ID" value="NWD95393.1"/>
    <property type="molecule type" value="Genomic_DNA"/>
</dbReference>